<evidence type="ECO:0000256" key="3">
    <source>
        <dbReference type="SAM" id="MobiDB-lite"/>
    </source>
</evidence>
<evidence type="ECO:0000259" key="5">
    <source>
        <dbReference type="Pfam" id="PF13354"/>
    </source>
</evidence>
<organism evidence="6 7">
    <name type="scientific">Streptomyces xinghaiensis</name>
    <dbReference type="NCBI Taxonomy" id="1038928"/>
    <lineage>
        <taxon>Bacteria</taxon>
        <taxon>Bacillati</taxon>
        <taxon>Actinomycetota</taxon>
        <taxon>Actinomycetes</taxon>
        <taxon>Kitasatosporales</taxon>
        <taxon>Streptomycetaceae</taxon>
        <taxon>Streptomyces</taxon>
    </lineage>
</organism>
<dbReference type="EMBL" id="JNAD02000026">
    <property type="protein sequence ID" value="RKM90127.1"/>
    <property type="molecule type" value="Genomic_DNA"/>
</dbReference>
<dbReference type="GO" id="GO:0046677">
    <property type="term" value="P:response to antibiotic"/>
    <property type="evidence" value="ECO:0007669"/>
    <property type="project" value="InterPro"/>
</dbReference>
<dbReference type="InterPro" id="IPR006311">
    <property type="entry name" value="TAT_signal"/>
</dbReference>
<dbReference type="OrthoDB" id="9784149at2"/>
<evidence type="ECO:0000256" key="4">
    <source>
        <dbReference type="SAM" id="SignalP"/>
    </source>
</evidence>
<feature type="chain" id="PRO_5043184432" description="Beta-lactamase" evidence="4">
    <location>
        <begin position="25"/>
        <end position="316"/>
    </location>
</feature>
<keyword evidence="7" id="KW-1185">Reference proteome</keyword>
<dbReference type="InterPro" id="IPR000871">
    <property type="entry name" value="Beta-lactam_class-A"/>
</dbReference>
<evidence type="ECO:0000313" key="7">
    <source>
        <dbReference type="Proteomes" id="UP000028058"/>
    </source>
</evidence>
<dbReference type="Pfam" id="PF13354">
    <property type="entry name" value="Beta-lactamase2"/>
    <property type="match status" value="1"/>
</dbReference>
<sequence>MNTAHGTRPARRALFVLGAGAALAACVPSGGAASAAGPESPASPAASPPPSGRAREVSRRLRALESEHGARLGVFARNLDTGETVVRRADERFPMCSLFKPVAAAAILRDHDRNGDFLARRIRYGTTDLVDHSPVTGKHVAQGMTVGELCDAAIRFSDNTAANLLLRELGGPRAVTRFCRSVGDRTTRLDRWETELNSAEPWRVEDTTSPRAIARTYTRLIVGDALPPADRERLTDWMLANTTSDERFRAGLPAGWALADKTGGGHYGTNNNAGVAWTPDRTPIVLAVLTTKPAPDAAPDNELIAKTAELLASALG</sequence>
<dbReference type="PANTHER" id="PTHR35333:SF3">
    <property type="entry name" value="BETA-LACTAMASE-TYPE TRANSPEPTIDASE FOLD CONTAINING PROTEIN"/>
    <property type="match status" value="1"/>
</dbReference>
<feature type="region of interest" description="Disordered" evidence="3">
    <location>
        <begin position="30"/>
        <end position="57"/>
    </location>
</feature>
<feature type="domain" description="Beta-lactamase class A catalytic" evidence="5">
    <location>
        <begin position="73"/>
        <end position="290"/>
    </location>
</feature>
<evidence type="ECO:0000256" key="2">
    <source>
        <dbReference type="ARBA" id="ARBA00030171"/>
    </source>
</evidence>
<dbReference type="SUPFAM" id="SSF56601">
    <property type="entry name" value="beta-lactamase/transpeptidase-like"/>
    <property type="match status" value="1"/>
</dbReference>
<dbReference type="GO" id="GO:0008800">
    <property type="term" value="F:beta-lactamase activity"/>
    <property type="evidence" value="ECO:0007669"/>
    <property type="project" value="InterPro"/>
</dbReference>
<reference evidence="6 7" key="1">
    <citation type="journal article" date="2014" name="Genome Announc.">
        <title>Draft Genome Sequence of Streptomyces fradiae ATCC 19609, a Strain Highly Sensitive to Antibiotics.</title>
        <authorList>
            <person name="Bekker O.B."/>
            <person name="Klimina K.M."/>
            <person name="Vatlin A.A."/>
            <person name="Zakharevich N.V."/>
            <person name="Kasianov A.S."/>
            <person name="Danilenko V.N."/>
        </authorList>
    </citation>
    <scope>NUCLEOTIDE SEQUENCE [LARGE SCALE GENOMIC DNA]</scope>
    <source>
        <strain evidence="6 7">ATCC 19609</strain>
    </source>
</reference>
<evidence type="ECO:0000256" key="1">
    <source>
        <dbReference type="ARBA" id="ARBA00018879"/>
    </source>
</evidence>
<dbReference type="InterPro" id="IPR045155">
    <property type="entry name" value="Beta-lactam_cat"/>
</dbReference>
<feature type="signal peptide" evidence="4">
    <location>
        <begin position="1"/>
        <end position="24"/>
    </location>
</feature>
<feature type="compositionally biased region" description="Low complexity" evidence="3">
    <location>
        <begin position="30"/>
        <end position="45"/>
    </location>
</feature>
<dbReference type="PRINTS" id="PR00118">
    <property type="entry name" value="BLACTAMASEA"/>
</dbReference>
<dbReference type="InterPro" id="IPR012338">
    <property type="entry name" value="Beta-lactam/transpept-like"/>
</dbReference>
<keyword evidence="4" id="KW-0732">Signal</keyword>
<dbReference type="AlphaFoldDB" id="A0A3M8EUT1"/>
<dbReference type="NCBIfam" id="NF033103">
    <property type="entry name" value="bla_class_A"/>
    <property type="match status" value="1"/>
</dbReference>
<protein>
    <recommendedName>
        <fullName evidence="1">Beta-lactamase</fullName>
    </recommendedName>
    <alternativeName>
        <fullName evidence="2">Penicillinase</fullName>
    </alternativeName>
</protein>
<dbReference type="Gene3D" id="3.40.710.10">
    <property type="entry name" value="DD-peptidase/beta-lactamase superfamily"/>
    <property type="match status" value="1"/>
</dbReference>
<dbReference type="PANTHER" id="PTHR35333">
    <property type="entry name" value="BETA-LACTAMASE"/>
    <property type="match status" value="1"/>
</dbReference>
<dbReference type="Proteomes" id="UP000028058">
    <property type="component" value="Unassembled WGS sequence"/>
</dbReference>
<dbReference type="PROSITE" id="PS51318">
    <property type="entry name" value="TAT"/>
    <property type="match status" value="1"/>
</dbReference>
<name>A0A3M8EUT1_9ACTN</name>
<proteinExistence type="predicted"/>
<gene>
    <name evidence="6" type="primary">bla</name>
    <name evidence="6" type="ORF">SFRA_032400</name>
</gene>
<comment type="caution">
    <text evidence="6">The sequence shown here is derived from an EMBL/GenBank/DDBJ whole genome shotgun (WGS) entry which is preliminary data.</text>
</comment>
<evidence type="ECO:0000313" key="6">
    <source>
        <dbReference type="EMBL" id="RKM90127.1"/>
    </source>
</evidence>
<accession>A0A3M8EUT1</accession>
<dbReference type="GO" id="GO:0030655">
    <property type="term" value="P:beta-lactam antibiotic catabolic process"/>
    <property type="evidence" value="ECO:0007669"/>
    <property type="project" value="InterPro"/>
</dbReference>